<evidence type="ECO:0000313" key="11">
    <source>
        <dbReference type="Proteomes" id="UP000035540"/>
    </source>
</evidence>
<evidence type="ECO:0000256" key="2">
    <source>
        <dbReference type="ARBA" id="ARBA00011738"/>
    </source>
</evidence>
<dbReference type="HAMAP" id="MF_00972">
    <property type="entry name" value="tRNA_aden_deaminase"/>
    <property type="match status" value="1"/>
</dbReference>
<dbReference type="EC" id="3.5.4.33" evidence="8"/>
<gene>
    <name evidence="8" type="primary">tadA</name>
    <name evidence="10" type="ORF">CTEST_00920</name>
</gene>
<evidence type="ECO:0000259" key="9">
    <source>
        <dbReference type="PROSITE" id="PS51747"/>
    </source>
</evidence>
<dbReference type="EMBL" id="CP011545">
    <property type="protein sequence ID" value="AKK07650.1"/>
    <property type="molecule type" value="Genomic_DNA"/>
</dbReference>
<organism evidence="10 11">
    <name type="scientific">Corynebacterium testudinoris</name>
    <dbReference type="NCBI Taxonomy" id="136857"/>
    <lineage>
        <taxon>Bacteria</taxon>
        <taxon>Bacillati</taxon>
        <taxon>Actinomycetota</taxon>
        <taxon>Actinomycetes</taxon>
        <taxon>Mycobacteriales</taxon>
        <taxon>Corynebacteriaceae</taxon>
        <taxon>Corynebacterium</taxon>
    </lineage>
</organism>
<feature type="domain" description="CMP/dCMP-type deaminase" evidence="9">
    <location>
        <begin position="11"/>
        <end position="123"/>
    </location>
</feature>
<dbReference type="GO" id="GO:0002100">
    <property type="term" value="P:tRNA wobble adenosine to inosine editing"/>
    <property type="evidence" value="ECO:0007669"/>
    <property type="project" value="UniProtKB-UniRule"/>
</dbReference>
<evidence type="ECO:0000256" key="8">
    <source>
        <dbReference type="HAMAP-Rule" id="MF_00972"/>
    </source>
</evidence>
<evidence type="ECO:0000256" key="5">
    <source>
        <dbReference type="ARBA" id="ARBA00022801"/>
    </source>
</evidence>
<name>A0A0G3H4L0_9CORY</name>
<dbReference type="PROSITE" id="PS51747">
    <property type="entry name" value="CYT_DCMP_DEAMINASES_2"/>
    <property type="match status" value="1"/>
</dbReference>
<dbReference type="InterPro" id="IPR016193">
    <property type="entry name" value="Cytidine_deaminase-like"/>
</dbReference>
<sequence length="159" mass="17085">MARLPRERGLVDAEARMRRALEVARATPPGDIPVGAVVFAPDGRELGWGTNRREADSDPTAHAEMEAIRRAVRAYGDAWRLTECTLVVTLEPCTMCAGAIIGARVGEVIFGAYEPKTGACGSLIDAVRAPGQLHRPAVRGGVLEKECAELLQSFFTGLR</sequence>
<dbReference type="PANTHER" id="PTHR11079:SF202">
    <property type="entry name" value="TRNA-SPECIFIC ADENOSINE DEAMINASE"/>
    <property type="match status" value="1"/>
</dbReference>
<keyword evidence="11" id="KW-1185">Reference proteome</keyword>
<keyword evidence="3 8" id="KW-0819">tRNA processing</keyword>
<dbReference type="InterPro" id="IPR028883">
    <property type="entry name" value="tRNA_aden_deaminase"/>
</dbReference>
<dbReference type="GO" id="GO:0008270">
    <property type="term" value="F:zinc ion binding"/>
    <property type="evidence" value="ECO:0007669"/>
    <property type="project" value="UniProtKB-UniRule"/>
</dbReference>
<comment type="function">
    <text evidence="8">Catalyzes the deamination of adenosine to inosine at the wobble position 34 of tRNA(Arg2).</text>
</comment>
<feature type="binding site" evidence="8">
    <location>
        <position position="62"/>
    </location>
    <ligand>
        <name>Zn(2+)</name>
        <dbReference type="ChEBI" id="CHEBI:29105"/>
        <note>catalytic</note>
    </ligand>
</feature>
<dbReference type="Gene3D" id="3.40.140.10">
    <property type="entry name" value="Cytidine Deaminase, domain 2"/>
    <property type="match status" value="1"/>
</dbReference>
<accession>A0A0G3H4L0</accession>
<dbReference type="GO" id="GO:0052717">
    <property type="term" value="F:tRNA-specific adenosine-34 deaminase activity"/>
    <property type="evidence" value="ECO:0007669"/>
    <property type="project" value="UniProtKB-UniRule"/>
</dbReference>
<feature type="active site" description="Proton donor" evidence="8">
    <location>
        <position position="64"/>
    </location>
</feature>
<dbReference type="PROSITE" id="PS00903">
    <property type="entry name" value="CYT_DCMP_DEAMINASES_1"/>
    <property type="match status" value="1"/>
</dbReference>
<protein>
    <recommendedName>
        <fullName evidence="8">tRNA-specific adenosine deaminase</fullName>
        <ecNumber evidence="8">3.5.4.33</ecNumber>
    </recommendedName>
</protein>
<feature type="binding site" evidence="8">
    <location>
        <position position="93"/>
    </location>
    <ligand>
        <name>Zn(2+)</name>
        <dbReference type="ChEBI" id="CHEBI:29105"/>
        <note>catalytic</note>
    </ligand>
</feature>
<comment type="subunit">
    <text evidence="2 8">Homodimer.</text>
</comment>
<comment type="similarity">
    <text evidence="1">Belongs to the cytidine and deoxycytidylate deaminase family. ADAT2 subfamily.</text>
</comment>
<dbReference type="OrthoDB" id="9802676at2"/>
<proteinExistence type="inferred from homology"/>
<keyword evidence="4 8" id="KW-0479">Metal-binding</keyword>
<evidence type="ECO:0000313" key="10">
    <source>
        <dbReference type="EMBL" id="AKK07650.1"/>
    </source>
</evidence>
<dbReference type="STRING" id="136857.CTEST_00920"/>
<dbReference type="PANTHER" id="PTHR11079">
    <property type="entry name" value="CYTOSINE DEAMINASE FAMILY MEMBER"/>
    <property type="match status" value="1"/>
</dbReference>
<dbReference type="Pfam" id="PF00383">
    <property type="entry name" value="dCMP_cyt_deam_1"/>
    <property type="match status" value="1"/>
</dbReference>
<evidence type="ECO:0000256" key="1">
    <source>
        <dbReference type="ARBA" id="ARBA00010669"/>
    </source>
</evidence>
<feature type="binding site" evidence="8">
    <location>
        <position position="96"/>
    </location>
    <ligand>
        <name>Zn(2+)</name>
        <dbReference type="ChEBI" id="CHEBI:29105"/>
        <note>catalytic</note>
    </ligand>
</feature>
<evidence type="ECO:0000256" key="6">
    <source>
        <dbReference type="ARBA" id="ARBA00022833"/>
    </source>
</evidence>
<dbReference type="SUPFAM" id="SSF53927">
    <property type="entry name" value="Cytidine deaminase-like"/>
    <property type="match status" value="1"/>
</dbReference>
<dbReference type="InterPro" id="IPR002125">
    <property type="entry name" value="CMP_dCMP_dom"/>
</dbReference>
<dbReference type="PATRIC" id="fig|136857.5.peg.180"/>
<keyword evidence="5 8" id="KW-0378">Hydrolase</keyword>
<reference evidence="11" key="2">
    <citation type="submission" date="2015-05" db="EMBL/GenBank/DDBJ databases">
        <title>Complete genome sequence of Corynebacterium testudinoris DSM 44614, recovered from necrotic lesions in the mouth of a tortoise.</title>
        <authorList>
            <person name="Ruckert C."/>
            <person name="Albersmeier A."/>
            <person name="Winkler A."/>
            <person name="Tauch A."/>
        </authorList>
    </citation>
    <scope>NUCLEOTIDE SEQUENCE [LARGE SCALE GENOMIC DNA]</scope>
    <source>
        <strain evidence="11">DSM 44614</strain>
    </source>
</reference>
<dbReference type="KEGG" id="cted:CTEST_00920"/>
<dbReference type="AlphaFoldDB" id="A0A0G3H4L0"/>
<dbReference type="Proteomes" id="UP000035540">
    <property type="component" value="Chromosome"/>
</dbReference>
<dbReference type="InterPro" id="IPR016192">
    <property type="entry name" value="APOBEC/CMP_deaminase_Zn-bd"/>
</dbReference>
<evidence type="ECO:0000256" key="3">
    <source>
        <dbReference type="ARBA" id="ARBA00022694"/>
    </source>
</evidence>
<evidence type="ECO:0000256" key="4">
    <source>
        <dbReference type="ARBA" id="ARBA00022723"/>
    </source>
</evidence>
<comment type="cofactor">
    <cofactor evidence="8">
        <name>Zn(2+)</name>
        <dbReference type="ChEBI" id="CHEBI:29105"/>
    </cofactor>
    <text evidence="8">Binds 1 zinc ion per subunit.</text>
</comment>
<keyword evidence="6 8" id="KW-0862">Zinc</keyword>
<comment type="catalytic activity">
    <reaction evidence="7 8">
        <text>adenosine(34) in tRNA + H2O + H(+) = inosine(34) in tRNA + NH4(+)</text>
        <dbReference type="Rhea" id="RHEA:43168"/>
        <dbReference type="Rhea" id="RHEA-COMP:10373"/>
        <dbReference type="Rhea" id="RHEA-COMP:10374"/>
        <dbReference type="ChEBI" id="CHEBI:15377"/>
        <dbReference type="ChEBI" id="CHEBI:15378"/>
        <dbReference type="ChEBI" id="CHEBI:28938"/>
        <dbReference type="ChEBI" id="CHEBI:74411"/>
        <dbReference type="ChEBI" id="CHEBI:82852"/>
        <dbReference type="EC" id="3.5.4.33"/>
    </reaction>
</comment>
<dbReference type="RefSeq" id="WP_047252139.1">
    <property type="nucleotide sequence ID" value="NZ_CP011545.1"/>
</dbReference>
<evidence type="ECO:0000256" key="7">
    <source>
        <dbReference type="ARBA" id="ARBA00048045"/>
    </source>
</evidence>
<reference evidence="10 11" key="1">
    <citation type="journal article" date="2015" name="Genome Announc.">
        <title>Complete Genome Sequence of the Type Strain Corynebacterium testudinoris DSM 44614, Recovered from Necrotic Lesions in the Mouth of a Tortoise.</title>
        <authorList>
            <person name="Ruckert C."/>
            <person name="Kriete M."/>
            <person name="Jaenicke S."/>
            <person name="Winkler A."/>
            <person name="Tauch A."/>
        </authorList>
    </citation>
    <scope>NUCLEOTIDE SEQUENCE [LARGE SCALE GENOMIC DNA]</scope>
    <source>
        <strain evidence="10 11">DSM 44614</strain>
    </source>
</reference>
<dbReference type="CDD" id="cd01285">
    <property type="entry name" value="nucleoside_deaminase"/>
    <property type="match status" value="1"/>
</dbReference>